<evidence type="ECO:0000256" key="5">
    <source>
        <dbReference type="SAM" id="MobiDB-lite"/>
    </source>
</evidence>
<dbReference type="AlphaFoldDB" id="A0A2G5SFN9"/>
<evidence type="ECO:0000256" key="2">
    <source>
        <dbReference type="ARBA" id="ARBA00022833"/>
    </source>
</evidence>
<evidence type="ECO:0000313" key="8">
    <source>
        <dbReference type="Proteomes" id="UP000230233"/>
    </source>
</evidence>
<sequence length="605" mass="71900">MLRKAQKRAEKLRKRKEQSKPDKVKKPSTNVARPIRETSEELRPADELSGVSFLDSQEYPESKLKITRTNIYNPATITHGPMTLMPTPYHKEREFGNVPNVFSLLDKTETNGVMTDDEQPKLNVDEDLKTINEFKKEEQEVVELEEKDELIKEDDVKTLKVDDNLNAIDKFQKEQKYVFSMKELESEYVKALKKEVERRKEELTMFDDLKDVIKRKDEIIENITEKNVKLTKKVDELENELKSLELEVKRLKSFEQAADGMKKEKKEIYLKLKDIERKRDSDIKRMEEEKKKLMCSLDEKSRKVEVVEKQIKLKDSEMSKMKSELNRLEKQSEDQEKMLKEKKDVIERFKLEAENSNTRISEKDVEIARKNDELSESTETNESLVIQISRLEDEVLKRKIEEKEKNDNMQSHIQNIRNLCDQLSICADVEDPHQFRFTLQRLRNIKDRFQNKEQLKLARTMTDKLITMSNRSEIRELALYEYQQYEANFQNYTQLVDLNIQKMKETKDCSLYSPLPKPPAFSDRFMNEYWLECDKEKKKNELEDISDSECLICFFEMNSDQKTLKCDHCKKITHQKCASKWLQIHRSCPHCRREQLDPEEFPALS</sequence>
<comment type="caution">
    <text evidence="7">The sequence shown here is derived from an EMBL/GenBank/DDBJ whole genome shotgun (WGS) entry which is preliminary data.</text>
</comment>
<feature type="domain" description="RING-type" evidence="6">
    <location>
        <begin position="550"/>
        <end position="592"/>
    </location>
</feature>
<dbReference type="GO" id="GO:0008270">
    <property type="term" value="F:zinc ion binding"/>
    <property type="evidence" value="ECO:0007669"/>
    <property type="project" value="UniProtKB-KW"/>
</dbReference>
<dbReference type="EMBL" id="PDUG01000010">
    <property type="protein sequence ID" value="PIC13847.1"/>
    <property type="molecule type" value="Genomic_DNA"/>
</dbReference>
<dbReference type="SUPFAM" id="SSF57850">
    <property type="entry name" value="RING/U-box"/>
    <property type="match status" value="1"/>
</dbReference>
<protein>
    <recommendedName>
        <fullName evidence="6">RING-type domain-containing protein</fullName>
    </recommendedName>
</protein>
<dbReference type="InterPro" id="IPR013083">
    <property type="entry name" value="Znf_RING/FYVE/PHD"/>
</dbReference>
<dbReference type="OrthoDB" id="10000441at2759"/>
<dbReference type="Proteomes" id="UP000230233">
    <property type="component" value="Unassembled WGS sequence"/>
</dbReference>
<evidence type="ECO:0000259" key="6">
    <source>
        <dbReference type="PROSITE" id="PS50089"/>
    </source>
</evidence>
<gene>
    <name evidence="7" type="ORF">B9Z55_027449</name>
</gene>
<feature type="region of interest" description="Disordered" evidence="5">
    <location>
        <begin position="1"/>
        <end position="45"/>
    </location>
</feature>
<evidence type="ECO:0000256" key="1">
    <source>
        <dbReference type="ARBA" id="ARBA00022771"/>
    </source>
</evidence>
<dbReference type="Gene3D" id="3.30.40.10">
    <property type="entry name" value="Zinc/RING finger domain, C3HC4 (zinc finger)"/>
    <property type="match status" value="1"/>
</dbReference>
<keyword evidence="4" id="KW-0175">Coiled coil</keyword>
<keyword evidence="8" id="KW-1185">Reference proteome</keyword>
<evidence type="ECO:0000256" key="4">
    <source>
        <dbReference type="SAM" id="Coils"/>
    </source>
</evidence>
<keyword evidence="1 3" id="KW-0479">Metal-binding</keyword>
<feature type="compositionally biased region" description="Basic residues" evidence="5">
    <location>
        <begin position="1"/>
        <end position="17"/>
    </location>
</feature>
<evidence type="ECO:0000313" key="7">
    <source>
        <dbReference type="EMBL" id="PIC13847.1"/>
    </source>
</evidence>
<organism evidence="7 8">
    <name type="scientific">Caenorhabditis nigoni</name>
    <dbReference type="NCBI Taxonomy" id="1611254"/>
    <lineage>
        <taxon>Eukaryota</taxon>
        <taxon>Metazoa</taxon>
        <taxon>Ecdysozoa</taxon>
        <taxon>Nematoda</taxon>
        <taxon>Chromadorea</taxon>
        <taxon>Rhabditida</taxon>
        <taxon>Rhabditina</taxon>
        <taxon>Rhabditomorpha</taxon>
        <taxon>Rhabditoidea</taxon>
        <taxon>Rhabditidae</taxon>
        <taxon>Peloderinae</taxon>
        <taxon>Caenorhabditis</taxon>
    </lineage>
</organism>
<keyword evidence="1 3" id="KW-0863">Zinc-finger</keyword>
<proteinExistence type="predicted"/>
<dbReference type="PROSITE" id="PS50089">
    <property type="entry name" value="ZF_RING_2"/>
    <property type="match status" value="1"/>
</dbReference>
<keyword evidence="2" id="KW-0862">Zinc</keyword>
<reference evidence="8" key="1">
    <citation type="submission" date="2017-10" db="EMBL/GenBank/DDBJ databases">
        <title>Rapid genome shrinkage in a self-fertile nematode reveals novel sperm competition proteins.</title>
        <authorList>
            <person name="Yin D."/>
            <person name="Schwarz E.M."/>
            <person name="Thomas C.G."/>
            <person name="Felde R.L."/>
            <person name="Korf I.F."/>
            <person name="Cutter A.D."/>
            <person name="Schartner C.M."/>
            <person name="Ralston E.J."/>
            <person name="Meyer B.J."/>
            <person name="Haag E.S."/>
        </authorList>
    </citation>
    <scope>NUCLEOTIDE SEQUENCE [LARGE SCALE GENOMIC DNA]</scope>
    <source>
        <strain evidence="8">JU1422</strain>
    </source>
</reference>
<name>A0A2G5SFN9_9PELO</name>
<feature type="compositionally biased region" description="Basic and acidic residues" evidence="5">
    <location>
        <begin position="34"/>
        <end position="45"/>
    </location>
</feature>
<accession>A0A2G5SFN9</accession>
<evidence type="ECO:0000256" key="3">
    <source>
        <dbReference type="PROSITE-ProRule" id="PRU00175"/>
    </source>
</evidence>
<feature type="coiled-coil region" evidence="4">
    <location>
        <begin position="213"/>
        <end position="394"/>
    </location>
</feature>
<dbReference type="InterPro" id="IPR001841">
    <property type="entry name" value="Znf_RING"/>
</dbReference>
<dbReference type="Pfam" id="PF13639">
    <property type="entry name" value="zf-RING_2"/>
    <property type="match status" value="1"/>
</dbReference>